<feature type="transmembrane region" description="Helical" evidence="1">
    <location>
        <begin position="157"/>
        <end position="175"/>
    </location>
</feature>
<feature type="transmembrane region" description="Helical" evidence="1">
    <location>
        <begin position="71"/>
        <end position="90"/>
    </location>
</feature>
<dbReference type="EMBL" id="CP093366">
    <property type="protein sequence ID" value="UQS81548.1"/>
    <property type="molecule type" value="Genomic_DNA"/>
</dbReference>
<feature type="transmembrane region" description="Helical" evidence="1">
    <location>
        <begin position="249"/>
        <end position="272"/>
    </location>
</feature>
<feature type="transmembrane region" description="Helical" evidence="1">
    <location>
        <begin position="187"/>
        <end position="205"/>
    </location>
</feature>
<keyword evidence="3" id="KW-0808">Transferase</keyword>
<dbReference type="Proteomes" id="UP000831495">
    <property type="component" value="Chromosome"/>
</dbReference>
<keyword evidence="3" id="KW-0328">Glycosyltransferase</keyword>
<keyword evidence="1" id="KW-1133">Transmembrane helix</keyword>
<dbReference type="Pfam" id="PF13231">
    <property type="entry name" value="PMT_2"/>
    <property type="match status" value="1"/>
</dbReference>
<keyword evidence="4" id="KW-1185">Reference proteome</keyword>
<feature type="transmembrane region" description="Helical" evidence="1">
    <location>
        <begin position="12"/>
        <end position="31"/>
    </location>
</feature>
<keyword evidence="1" id="KW-0812">Transmembrane</keyword>
<feature type="transmembrane region" description="Helical" evidence="1">
    <location>
        <begin position="454"/>
        <end position="473"/>
    </location>
</feature>
<feature type="domain" description="Glycosyltransferase RgtA/B/C/D-like" evidence="2">
    <location>
        <begin position="157"/>
        <end position="290"/>
    </location>
</feature>
<feature type="transmembrane region" description="Helical" evidence="1">
    <location>
        <begin position="480"/>
        <end position="497"/>
    </location>
</feature>
<keyword evidence="1" id="KW-0472">Membrane</keyword>
<evidence type="ECO:0000256" key="1">
    <source>
        <dbReference type="SAM" id="Phobius"/>
    </source>
</evidence>
<organism evidence="3 4">
    <name type="scientific">Bombilactobacillus folatiphilus</name>
    <dbReference type="NCBI Taxonomy" id="2923362"/>
    <lineage>
        <taxon>Bacteria</taxon>
        <taxon>Bacillati</taxon>
        <taxon>Bacillota</taxon>
        <taxon>Bacilli</taxon>
        <taxon>Lactobacillales</taxon>
        <taxon>Lactobacillaceae</taxon>
        <taxon>Bombilactobacillus</taxon>
    </lineage>
</organism>
<evidence type="ECO:0000313" key="4">
    <source>
        <dbReference type="Proteomes" id="UP000831495"/>
    </source>
</evidence>
<dbReference type="EC" id="2.4.-.-" evidence="3"/>
<feature type="transmembrane region" description="Helical" evidence="1">
    <location>
        <begin position="37"/>
        <end position="59"/>
    </location>
</feature>
<sequence>MTVFQNKKAKLLQFFTLIIVVAMLLSALFFLPQRLRSQTGVLSLLIIILGMIFVVGWYFWRRMTIRTKVKIAWLLFICGVALQIILILTLSTGSTWDPQVTLNSLVRRYVYKDKSIPFHTMTYNYLSYCPNNLFLFYFYAGLQKMALWLHVTLSWTFINWFNALAIDVSVLIFYATGKKILPKNQSLLLFILLTLTFIWSPWVVITYTDTLSLLTTSLALWLLILLLRTKSSWRYLEAISMGLVIAIGYYLKASSVIFAVAACLISLIMVMFKSPKRWRNVGLLATACVSFGLFFGLFGQINKTQKLYPINTSLKHPSTYYMMLGSQGVGDWNQRDFARMLATKGQNNKRKLSIDVYTQRVKKMNWRYLPFLARKFYYTVQDGSWGWGRNSNANGFLLQTRPQKRTIGGYLRSLFYPLGRHVSIFYVVAQCWWILLLVLALPSCWQQLKRQPNLLQSGLNLTILGSILYLLLFESGMSRYLIQFLPFYLTVIVQPSFRLDNQSSGLSTDNDAK</sequence>
<dbReference type="InterPro" id="IPR038731">
    <property type="entry name" value="RgtA/B/C-like"/>
</dbReference>
<reference evidence="3" key="1">
    <citation type="journal article" date="2022" name="Int. J. Syst. Evol. Microbiol.">
        <title>Apilactobacillus apisilvae sp. nov., Nicolia spurrieriana gen. nov. sp. nov., Bombilactobacillus folatiphilus sp. nov. and Bombilactobacillus thymidiniphilus sp. nov., four new lactic acid bacterial isolates from stingless bees Tetragonula carbonaria and Austroplebeia australis.</title>
        <authorList>
            <person name="Oliphant S.A."/>
            <person name="Watson-Haigh N.S."/>
            <person name="Sumby K.M."/>
            <person name="Gardner J."/>
            <person name="Groom S."/>
            <person name="Jiranek V."/>
        </authorList>
    </citation>
    <scope>NUCLEOTIDE SEQUENCE</scope>
    <source>
        <strain evidence="3">SG4_D2</strain>
    </source>
</reference>
<protein>
    <submittedName>
        <fullName evidence="3">Glycosyltransferase family 39 protein</fullName>
        <ecNumber evidence="3">2.4.-.-</ecNumber>
    </submittedName>
</protein>
<feature type="transmembrane region" description="Helical" evidence="1">
    <location>
        <begin position="278"/>
        <end position="298"/>
    </location>
</feature>
<accession>A0ABY4P7D6</accession>
<evidence type="ECO:0000313" key="3">
    <source>
        <dbReference type="EMBL" id="UQS81548.1"/>
    </source>
</evidence>
<dbReference type="GO" id="GO:0016757">
    <property type="term" value="F:glycosyltransferase activity"/>
    <property type="evidence" value="ECO:0007669"/>
    <property type="project" value="UniProtKB-KW"/>
</dbReference>
<feature type="transmembrane region" description="Helical" evidence="1">
    <location>
        <begin position="422"/>
        <end position="442"/>
    </location>
</feature>
<evidence type="ECO:0000259" key="2">
    <source>
        <dbReference type="Pfam" id="PF13231"/>
    </source>
</evidence>
<gene>
    <name evidence="3" type="ORF">MOO45_04805</name>
</gene>
<dbReference type="RefSeq" id="WP_249513818.1">
    <property type="nucleotide sequence ID" value="NZ_CP093366.1"/>
</dbReference>
<proteinExistence type="predicted"/>
<feature type="transmembrane region" description="Helical" evidence="1">
    <location>
        <begin position="211"/>
        <end position="228"/>
    </location>
</feature>
<name>A0ABY4P7D6_9LACO</name>